<sequence length="644" mass="72045">MEFMLHVLDYIEDSGLETVASSCKDLQELRVFPSDPFGVEPNVSLTEHGLVVSLGCPKLQSVLYFCRRMSNETLVTIANNRPNFTHFRLCIIEPRTADYLTLEPLDVGFGAIVQYCKDLQRFSLSGLLTDRVFEYIGTYAKKLEMLSLAFAGDSDLGLHHVLSGCESLQKLEITDCPFGDKALLTNAAKLDTIFLEESPVNSTAHLVSRGVTDVEVKAGGRAAEEANRRRLSDFPLHRRFCLSSESSSMESSVCPFCHLTLPFSELQWHANSHFEDEDKEAKDLELANQVQIASSSCSTNVDRISSLIGLQTRGDYYHVNGGLISLLKNCLELEARHNSSVSILSGHVDHFHSLPSVDIGWGCGWRNIQMLSSHLLAHRQEARKVLFGGSGFVPDIAFLQRWLEIAWERGFDPPGAQHFNCKVYGTGHRIGTTECASLFRSFGLRARVVDFGPKESEQLHLSVPGSTLGQPVTQRNVIEVSGPMDRYVNRQQGLKRGRHSCDSSGKCSNNSKGKNEGARVLVDWVWNYFSDKGLTVSGSSRVIVSDRAPLYFQHDGHSRTIIGIQVKNQQNGMRQFNLLILDPSERTIALERSLKTNVGWQKLIKRGVHTLKKPQYQLCYIDPGIASREELEELKTINSMFFEL</sequence>
<evidence type="ECO:0000256" key="1">
    <source>
        <dbReference type="ARBA" id="ARBA00022801"/>
    </source>
</evidence>
<evidence type="ECO:0000313" key="4">
    <source>
        <dbReference type="EMBL" id="KAK8583561.1"/>
    </source>
</evidence>
<dbReference type="EMBL" id="JBBPBM010000005">
    <property type="protein sequence ID" value="KAK8583561.1"/>
    <property type="molecule type" value="Genomic_DNA"/>
</dbReference>
<evidence type="ECO:0000259" key="3">
    <source>
        <dbReference type="Pfam" id="PF07910"/>
    </source>
</evidence>
<dbReference type="InterPro" id="IPR012462">
    <property type="entry name" value="UFSP1/2_DUB_cat"/>
</dbReference>
<feature type="domain" description="UFSP1/2/DUB catalytic" evidence="3">
    <location>
        <begin position="340"/>
        <end position="619"/>
    </location>
</feature>
<dbReference type="Gene3D" id="3.90.70.130">
    <property type="match status" value="2"/>
</dbReference>
<comment type="caution">
    <text evidence="4">The sequence shown here is derived from an EMBL/GenBank/DDBJ whole genome shotgun (WGS) entry which is preliminary data.</text>
</comment>
<name>A0ABR2FN75_9ROSI</name>
<feature type="compositionally biased region" description="Low complexity" evidence="2">
    <location>
        <begin position="502"/>
        <end position="512"/>
    </location>
</feature>
<protein>
    <recommendedName>
        <fullName evidence="3">UFSP1/2/DUB catalytic domain-containing protein</fullName>
    </recommendedName>
</protein>
<dbReference type="PANTHER" id="PTHR16134:SF66">
    <property type="entry name" value="PROTEIN TRANSPORT INHIBITOR RESPONSE 1"/>
    <property type="match status" value="1"/>
</dbReference>
<dbReference type="Gene3D" id="3.80.10.10">
    <property type="entry name" value="Ribonuclease Inhibitor"/>
    <property type="match status" value="1"/>
</dbReference>
<reference evidence="4 5" key="1">
    <citation type="journal article" date="2024" name="G3 (Bethesda)">
        <title>Genome assembly of Hibiscus sabdariffa L. provides insights into metabolisms of medicinal natural products.</title>
        <authorList>
            <person name="Kim T."/>
        </authorList>
    </citation>
    <scope>NUCLEOTIDE SEQUENCE [LARGE SCALE GENOMIC DNA]</scope>
    <source>
        <strain evidence="4">TK-2024</strain>
        <tissue evidence="4">Old leaves</tissue>
    </source>
</reference>
<dbReference type="SUPFAM" id="SSF52047">
    <property type="entry name" value="RNI-like"/>
    <property type="match status" value="1"/>
</dbReference>
<dbReference type="InterPro" id="IPR006553">
    <property type="entry name" value="Leu-rich_rpt_Cys-con_subtyp"/>
</dbReference>
<keyword evidence="1" id="KW-0378">Hydrolase</keyword>
<gene>
    <name evidence="4" type="ORF">V6N12_067828</name>
</gene>
<dbReference type="SMART" id="SM00367">
    <property type="entry name" value="LRR_CC"/>
    <property type="match status" value="3"/>
</dbReference>
<dbReference type="Proteomes" id="UP001472677">
    <property type="component" value="Unassembled WGS sequence"/>
</dbReference>
<organism evidence="4 5">
    <name type="scientific">Hibiscus sabdariffa</name>
    <name type="common">roselle</name>
    <dbReference type="NCBI Taxonomy" id="183260"/>
    <lineage>
        <taxon>Eukaryota</taxon>
        <taxon>Viridiplantae</taxon>
        <taxon>Streptophyta</taxon>
        <taxon>Embryophyta</taxon>
        <taxon>Tracheophyta</taxon>
        <taxon>Spermatophyta</taxon>
        <taxon>Magnoliopsida</taxon>
        <taxon>eudicotyledons</taxon>
        <taxon>Gunneridae</taxon>
        <taxon>Pentapetalae</taxon>
        <taxon>rosids</taxon>
        <taxon>malvids</taxon>
        <taxon>Malvales</taxon>
        <taxon>Malvaceae</taxon>
        <taxon>Malvoideae</taxon>
        <taxon>Hibiscus</taxon>
    </lineage>
</organism>
<dbReference type="PANTHER" id="PTHR16134">
    <property type="entry name" value="F-BOX/TPR REPEAT PROTEIN POF3"/>
    <property type="match status" value="1"/>
</dbReference>
<accession>A0ABR2FN75</accession>
<dbReference type="InterPro" id="IPR032675">
    <property type="entry name" value="LRR_dom_sf"/>
</dbReference>
<evidence type="ECO:0000313" key="5">
    <source>
        <dbReference type="Proteomes" id="UP001472677"/>
    </source>
</evidence>
<keyword evidence="5" id="KW-1185">Reference proteome</keyword>
<proteinExistence type="predicted"/>
<evidence type="ECO:0000256" key="2">
    <source>
        <dbReference type="SAM" id="MobiDB-lite"/>
    </source>
</evidence>
<dbReference type="Pfam" id="PF07910">
    <property type="entry name" value="Peptidase_C78"/>
    <property type="match status" value="1"/>
</dbReference>
<feature type="region of interest" description="Disordered" evidence="2">
    <location>
        <begin position="493"/>
        <end position="514"/>
    </location>
</feature>